<evidence type="ECO:0008006" key="4">
    <source>
        <dbReference type="Google" id="ProtNLM"/>
    </source>
</evidence>
<dbReference type="OrthoDB" id="894231at2"/>
<feature type="transmembrane region" description="Helical" evidence="1">
    <location>
        <begin position="78"/>
        <end position="104"/>
    </location>
</feature>
<dbReference type="Pfam" id="PF11188">
    <property type="entry name" value="DUF2975"/>
    <property type="match status" value="1"/>
</dbReference>
<name>A0A0P7BI22_9BACT</name>
<evidence type="ECO:0000313" key="2">
    <source>
        <dbReference type="EMBL" id="KPM46706.1"/>
    </source>
</evidence>
<keyword evidence="3" id="KW-1185">Reference proteome</keyword>
<accession>A0A0P7BI22</accession>
<comment type="caution">
    <text evidence="2">The sequence shown here is derived from an EMBL/GenBank/DDBJ whole genome shotgun (WGS) entry which is preliminary data.</text>
</comment>
<evidence type="ECO:0000256" key="1">
    <source>
        <dbReference type="SAM" id="Phobius"/>
    </source>
</evidence>
<dbReference type="EMBL" id="LGTQ01000015">
    <property type="protein sequence ID" value="KPM46706.1"/>
    <property type="molecule type" value="Genomic_DNA"/>
</dbReference>
<keyword evidence="1" id="KW-0472">Membrane</keyword>
<keyword evidence="1" id="KW-1133">Transmembrane helix</keyword>
<organism evidence="2 3">
    <name type="scientific">Jiulongibacter sediminis</name>
    <dbReference type="NCBI Taxonomy" id="1605367"/>
    <lineage>
        <taxon>Bacteria</taxon>
        <taxon>Pseudomonadati</taxon>
        <taxon>Bacteroidota</taxon>
        <taxon>Cytophagia</taxon>
        <taxon>Cytophagales</taxon>
        <taxon>Leadbetterellaceae</taxon>
        <taxon>Jiulongibacter</taxon>
    </lineage>
</organism>
<feature type="transmembrane region" description="Helical" evidence="1">
    <location>
        <begin position="7"/>
        <end position="36"/>
    </location>
</feature>
<dbReference type="RefSeq" id="WP_055151445.1">
    <property type="nucleotide sequence ID" value="NZ_JXSZ01000015.1"/>
</dbReference>
<dbReference type="InterPro" id="IPR021354">
    <property type="entry name" value="DUF2975"/>
</dbReference>
<feature type="transmembrane region" description="Helical" evidence="1">
    <location>
        <begin position="125"/>
        <end position="144"/>
    </location>
</feature>
<feature type="transmembrane region" description="Helical" evidence="1">
    <location>
        <begin position="156"/>
        <end position="176"/>
    </location>
</feature>
<dbReference type="STRING" id="1605367.AFM12_18170"/>
<evidence type="ECO:0000313" key="3">
    <source>
        <dbReference type="Proteomes" id="UP000050454"/>
    </source>
</evidence>
<proteinExistence type="predicted"/>
<dbReference type="PATRIC" id="fig|1605367.3.peg.1070"/>
<dbReference type="Proteomes" id="UP000050454">
    <property type="component" value="Unassembled WGS sequence"/>
</dbReference>
<protein>
    <recommendedName>
        <fullName evidence="4">DUF2975 domain-containing protein</fullName>
    </recommendedName>
</protein>
<gene>
    <name evidence="2" type="ORF">AFM12_18170</name>
</gene>
<reference evidence="2 3" key="1">
    <citation type="submission" date="2015-07" db="EMBL/GenBank/DDBJ databases">
        <title>The draft genome sequence of Leadbetterella sp. JN14-9.</title>
        <authorList>
            <person name="Liu Y."/>
            <person name="Du J."/>
            <person name="Shao Z."/>
        </authorList>
    </citation>
    <scope>NUCLEOTIDE SEQUENCE [LARGE SCALE GENOMIC DNA]</scope>
    <source>
        <strain evidence="2 3">JN14-9</strain>
    </source>
</reference>
<dbReference type="AlphaFoldDB" id="A0A0P7BI22"/>
<sequence>MSKNITLALGFAQIFKWIVIALFILMAAFMFTSLLAPDFISDYMLEIVKGGGPYNIFKCEDCLDTGMTVHLNSLSTGMLLWIFLMMSLRIGLLYLISLETIQVLKNVRNLNTFYEGNIGSFRKMAVLGLIMAVLGSFSFLSYFNADQNQVFERLNFSPSLGAIGFSLACFVLAEVFKEGKVLQEDKESIL</sequence>
<keyword evidence="1" id="KW-0812">Transmembrane</keyword>